<dbReference type="Proteomes" id="UP000071778">
    <property type="component" value="Chromosome"/>
</dbReference>
<evidence type="ECO:0000313" key="2">
    <source>
        <dbReference type="Proteomes" id="UP000071778"/>
    </source>
</evidence>
<reference evidence="1 2" key="1">
    <citation type="submission" date="2015-11" db="EMBL/GenBank/DDBJ databases">
        <title>Exploring the genomic traits of fungus-feeding bacterial genus Collimonas.</title>
        <authorList>
            <person name="Song C."/>
            <person name="Schmidt R."/>
            <person name="de Jager V."/>
            <person name="Krzyzanowska D."/>
            <person name="Jongedijk E."/>
            <person name="Cankar K."/>
            <person name="Beekwilder J."/>
            <person name="van Veen A."/>
            <person name="de Boer W."/>
            <person name="van Veen J.A."/>
            <person name="Garbeva P."/>
        </authorList>
    </citation>
    <scope>NUCLEOTIDE SEQUENCE [LARGE SCALE GENOMIC DNA]</scope>
    <source>
        <strain evidence="1 2">Ter282</strain>
    </source>
</reference>
<dbReference type="EMBL" id="CP013235">
    <property type="protein sequence ID" value="AMP10320.1"/>
    <property type="molecule type" value="Genomic_DNA"/>
</dbReference>
<sequence length="38" mass="4416">MKQAEQIEQVPIPEDGDTIRYKLQNGNLSRTLQIDMEI</sequence>
<protein>
    <submittedName>
        <fullName evidence="1">Uncharacterized protein</fullName>
    </submittedName>
</protein>
<keyword evidence="2" id="KW-1185">Reference proteome</keyword>
<gene>
    <name evidence="1" type="ORF">CAter282_2583</name>
</gene>
<dbReference type="PATRIC" id="fig|279058.17.peg.2821"/>
<accession>A0A127QJR4</accession>
<name>A0A127QJR4_9BURK</name>
<proteinExistence type="predicted"/>
<organism evidence="1 2">
    <name type="scientific">Collimonas arenae</name>
    <dbReference type="NCBI Taxonomy" id="279058"/>
    <lineage>
        <taxon>Bacteria</taxon>
        <taxon>Pseudomonadati</taxon>
        <taxon>Pseudomonadota</taxon>
        <taxon>Betaproteobacteria</taxon>
        <taxon>Burkholderiales</taxon>
        <taxon>Oxalobacteraceae</taxon>
        <taxon>Collimonas</taxon>
    </lineage>
</organism>
<evidence type="ECO:0000313" key="1">
    <source>
        <dbReference type="EMBL" id="AMP10320.1"/>
    </source>
</evidence>
<dbReference type="AlphaFoldDB" id="A0A127QJR4"/>